<evidence type="ECO:0000313" key="2">
    <source>
        <dbReference type="EMBL" id="KAF2691301.1"/>
    </source>
</evidence>
<feature type="region of interest" description="Disordered" evidence="1">
    <location>
        <begin position="105"/>
        <end position="164"/>
    </location>
</feature>
<name>A0A6G1JM45_9PLEO</name>
<sequence length="267" mass="29479">MPASADLPATTPTGPTAKFKSTVRAVQFTQRTKNAVKLRYKCEYDNAQGNFLPDKKRAEWIRFTGSMIGGDDPAEVRGKTARFMEELDRVLGRLKTLQTEAARQVPLSMSKIEHNPNPPGKDGVASSTTSTEDVPLEGGFPGAVPLSTPPALSKLPSDRGLSSGVVRKSNTIRARRTEKDGDIDLDSAVKALNPGKIGVPEYEDEYENPMDAEQHEVKTADQIVLELEEGHKSDGLRDNVEPRISPFKRASAFMMAILRWVLENFWR</sequence>
<keyword evidence="3" id="KW-1185">Reference proteome</keyword>
<gene>
    <name evidence="2" type="ORF">K458DRAFT_426643</name>
</gene>
<proteinExistence type="predicted"/>
<evidence type="ECO:0000313" key="3">
    <source>
        <dbReference type="Proteomes" id="UP000799291"/>
    </source>
</evidence>
<accession>A0A6G1JM45</accession>
<dbReference type="EMBL" id="MU005570">
    <property type="protein sequence ID" value="KAF2691301.1"/>
    <property type="molecule type" value="Genomic_DNA"/>
</dbReference>
<evidence type="ECO:0000256" key="1">
    <source>
        <dbReference type="SAM" id="MobiDB-lite"/>
    </source>
</evidence>
<dbReference type="Proteomes" id="UP000799291">
    <property type="component" value="Unassembled WGS sequence"/>
</dbReference>
<organism evidence="2 3">
    <name type="scientific">Lentithecium fluviatile CBS 122367</name>
    <dbReference type="NCBI Taxonomy" id="1168545"/>
    <lineage>
        <taxon>Eukaryota</taxon>
        <taxon>Fungi</taxon>
        <taxon>Dikarya</taxon>
        <taxon>Ascomycota</taxon>
        <taxon>Pezizomycotina</taxon>
        <taxon>Dothideomycetes</taxon>
        <taxon>Pleosporomycetidae</taxon>
        <taxon>Pleosporales</taxon>
        <taxon>Massarineae</taxon>
        <taxon>Lentitheciaceae</taxon>
        <taxon>Lentithecium</taxon>
    </lineage>
</organism>
<reference evidence="2" key="1">
    <citation type="journal article" date="2020" name="Stud. Mycol.">
        <title>101 Dothideomycetes genomes: a test case for predicting lifestyles and emergence of pathogens.</title>
        <authorList>
            <person name="Haridas S."/>
            <person name="Albert R."/>
            <person name="Binder M."/>
            <person name="Bloem J."/>
            <person name="Labutti K."/>
            <person name="Salamov A."/>
            <person name="Andreopoulos B."/>
            <person name="Baker S."/>
            <person name="Barry K."/>
            <person name="Bills G."/>
            <person name="Bluhm B."/>
            <person name="Cannon C."/>
            <person name="Castanera R."/>
            <person name="Culley D."/>
            <person name="Daum C."/>
            <person name="Ezra D."/>
            <person name="Gonzalez J."/>
            <person name="Henrissat B."/>
            <person name="Kuo A."/>
            <person name="Liang C."/>
            <person name="Lipzen A."/>
            <person name="Lutzoni F."/>
            <person name="Magnuson J."/>
            <person name="Mondo S."/>
            <person name="Nolan M."/>
            <person name="Ohm R."/>
            <person name="Pangilinan J."/>
            <person name="Park H.-J."/>
            <person name="Ramirez L."/>
            <person name="Alfaro M."/>
            <person name="Sun H."/>
            <person name="Tritt A."/>
            <person name="Yoshinaga Y."/>
            <person name="Zwiers L.-H."/>
            <person name="Turgeon B."/>
            <person name="Goodwin S."/>
            <person name="Spatafora J."/>
            <person name="Crous P."/>
            <person name="Grigoriev I."/>
        </authorList>
    </citation>
    <scope>NUCLEOTIDE SEQUENCE</scope>
    <source>
        <strain evidence="2">CBS 122367</strain>
    </source>
</reference>
<protein>
    <submittedName>
        <fullName evidence="2">Uncharacterized protein</fullName>
    </submittedName>
</protein>
<dbReference type="AlphaFoldDB" id="A0A6G1JM45"/>